<dbReference type="SUPFAM" id="SSF53448">
    <property type="entry name" value="Nucleotide-diphospho-sugar transferases"/>
    <property type="match status" value="1"/>
</dbReference>
<evidence type="ECO:0000313" key="3">
    <source>
        <dbReference type="EMBL" id="QOY85830.1"/>
    </source>
</evidence>
<dbReference type="AlphaFoldDB" id="A0A7S7NLM6"/>
<sequence>MKLGAILVAYNSADHIDKCIDSCLQFQTEFEAGIVVIDNASTDGTVAKSRSRAGVLTVENTTNRGFAGAVNQGCELLSDADAVLILNPDVILLDTPSKLAAALADGRVAAASGRLVDSNGQAQSGFQVRRFPTASTLVFENLGINKVWPGNPINRRYRCLDLDPQVSADVEQPAGACLLLRRAAWAAVRGMDEGFFPVWFEDVDLLRRLAAAGWKARYVAAFSARHEGGHSVNAVEWGNRQLYWCGSLLRYAAIHCSTFGLWAVAFSVLLGWIPRAVTGMFLQRSFRHLTEYVKLFRLVSAYLLVGRSEARLP</sequence>
<dbReference type="Gene3D" id="3.90.550.10">
    <property type="entry name" value="Spore Coat Polysaccharide Biosynthesis Protein SpsA, Chain A"/>
    <property type="match status" value="1"/>
</dbReference>
<organism evidence="3 4">
    <name type="scientific">Paludibaculum fermentans</name>
    <dbReference type="NCBI Taxonomy" id="1473598"/>
    <lineage>
        <taxon>Bacteria</taxon>
        <taxon>Pseudomonadati</taxon>
        <taxon>Acidobacteriota</taxon>
        <taxon>Terriglobia</taxon>
        <taxon>Bryobacterales</taxon>
        <taxon>Bryobacteraceae</taxon>
        <taxon>Paludibaculum</taxon>
    </lineage>
</organism>
<protein>
    <submittedName>
        <fullName evidence="3">Glycosyltransferase family 2 protein</fullName>
    </submittedName>
</protein>
<evidence type="ECO:0000313" key="4">
    <source>
        <dbReference type="Proteomes" id="UP000593892"/>
    </source>
</evidence>
<dbReference type="Proteomes" id="UP000593892">
    <property type="component" value="Chromosome"/>
</dbReference>
<evidence type="ECO:0000256" key="1">
    <source>
        <dbReference type="SAM" id="Phobius"/>
    </source>
</evidence>
<evidence type="ECO:0000259" key="2">
    <source>
        <dbReference type="Pfam" id="PF00535"/>
    </source>
</evidence>
<feature type="transmembrane region" description="Helical" evidence="1">
    <location>
        <begin position="259"/>
        <end position="277"/>
    </location>
</feature>
<dbReference type="Pfam" id="PF00535">
    <property type="entry name" value="Glycos_transf_2"/>
    <property type="match status" value="1"/>
</dbReference>
<dbReference type="InterPro" id="IPR001173">
    <property type="entry name" value="Glyco_trans_2-like"/>
</dbReference>
<dbReference type="RefSeq" id="WP_194447500.1">
    <property type="nucleotide sequence ID" value="NZ_CP063849.1"/>
</dbReference>
<feature type="domain" description="Glycosyltransferase 2-like" evidence="2">
    <location>
        <begin position="6"/>
        <end position="131"/>
    </location>
</feature>
<keyword evidence="1" id="KW-1133">Transmembrane helix</keyword>
<keyword evidence="1" id="KW-0812">Transmembrane</keyword>
<proteinExistence type="predicted"/>
<dbReference type="KEGG" id="pfer:IRI77_23800"/>
<keyword evidence="3" id="KW-0808">Transferase</keyword>
<keyword evidence="1" id="KW-0472">Membrane</keyword>
<dbReference type="GO" id="GO:0016740">
    <property type="term" value="F:transferase activity"/>
    <property type="evidence" value="ECO:0007669"/>
    <property type="project" value="UniProtKB-KW"/>
</dbReference>
<accession>A0A7S7NLM6</accession>
<dbReference type="PANTHER" id="PTHR43179">
    <property type="entry name" value="RHAMNOSYLTRANSFERASE WBBL"/>
    <property type="match status" value="1"/>
</dbReference>
<keyword evidence="4" id="KW-1185">Reference proteome</keyword>
<dbReference type="PANTHER" id="PTHR43179:SF7">
    <property type="entry name" value="RHAMNOSYLTRANSFERASE WBBL"/>
    <property type="match status" value="1"/>
</dbReference>
<name>A0A7S7NLM6_PALFE</name>
<reference evidence="3 4" key="1">
    <citation type="submission" date="2020-10" db="EMBL/GenBank/DDBJ databases">
        <title>Complete genome sequence of Paludibaculum fermentans P105T, a facultatively anaerobic acidobacterium capable of dissimilatory Fe(III) reduction.</title>
        <authorList>
            <person name="Dedysh S.N."/>
            <person name="Beletsky A.V."/>
            <person name="Kulichevskaya I.S."/>
            <person name="Mardanov A.V."/>
            <person name="Ravin N.V."/>
        </authorList>
    </citation>
    <scope>NUCLEOTIDE SEQUENCE [LARGE SCALE GENOMIC DNA]</scope>
    <source>
        <strain evidence="3 4">P105</strain>
    </source>
</reference>
<dbReference type="InterPro" id="IPR029044">
    <property type="entry name" value="Nucleotide-diphossugar_trans"/>
</dbReference>
<gene>
    <name evidence="3" type="ORF">IRI77_23800</name>
</gene>
<dbReference type="EMBL" id="CP063849">
    <property type="protein sequence ID" value="QOY85830.1"/>
    <property type="molecule type" value="Genomic_DNA"/>
</dbReference>